<dbReference type="EMBL" id="UFXS01000001">
    <property type="protein sequence ID" value="STD54083.1"/>
    <property type="molecule type" value="Genomic_DNA"/>
</dbReference>
<dbReference type="Proteomes" id="UP000254737">
    <property type="component" value="Unassembled WGS sequence"/>
</dbReference>
<evidence type="ECO:0000313" key="1">
    <source>
        <dbReference type="EMBL" id="STD54083.1"/>
    </source>
</evidence>
<dbReference type="RefSeq" id="WP_147279959.1">
    <property type="nucleotide sequence ID" value="NZ_UFXS01000001.1"/>
</dbReference>
<evidence type="ECO:0000313" key="2">
    <source>
        <dbReference type="Proteomes" id="UP000254737"/>
    </source>
</evidence>
<protein>
    <recommendedName>
        <fullName evidence="3">Lipopolysaccharide biosynthesis protein</fullName>
    </recommendedName>
</protein>
<organism evidence="1 2">
    <name type="scientific">Empedobacter falsenii</name>
    <dbReference type="NCBI Taxonomy" id="343874"/>
    <lineage>
        <taxon>Bacteria</taxon>
        <taxon>Pseudomonadati</taxon>
        <taxon>Bacteroidota</taxon>
        <taxon>Flavobacteriia</taxon>
        <taxon>Flavobacteriales</taxon>
        <taxon>Weeksellaceae</taxon>
        <taxon>Empedobacter</taxon>
    </lineage>
</organism>
<gene>
    <name evidence="1" type="ORF">NCTC13456_00831</name>
</gene>
<evidence type="ECO:0008006" key="3">
    <source>
        <dbReference type="Google" id="ProtNLM"/>
    </source>
</evidence>
<accession>A0A376G3J6</accession>
<proteinExistence type="predicted"/>
<reference evidence="1 2" key="1">
    <citation type="submission" date="2018-06" db="EMBL/GenBank/DDBJ databases">
        <authorList>
            <consortium name="Pathogen Informatics"/>
            <person name="Doyle S."/>
        </authorList>
    </citation>
    <scope>NUCLEOTIDE SEQUENCE [LARGE SCALE GENOMIC DNA]</scope>
    <source>
        <strain evidence="1 2">NCTC13456</strain>
    </source>
</reference>
<name>A0A376G3J6_9FLAO</name>
<sequence>MPSVLFIYKNTNLAQQFVKHFRLNGYSLYEFYDEPIPYYEFSGFQRLENIYYRVVKKDTQHIHKINHRNFINLSNRKLKQLEQQHLKFDYCFVIRGDLIPESVLQYARSVTTKMIDYQLDGLAVSEKILEYNNLFDQIYVFDEQDVVDYPNYNLKAITNCFFEEENTTEKSIDFSYIGVNTENRFDILSDFHDVLKRINQDSKINFYLKQDEFHAKFSDKLIMLNKPFTYQECLEISNESKILIDLKREEHDGLSLRFFEAMNYNNKIITNNKSVAKYDFYNPNNIFITDFKNLEGLENFIQKPFVKISDEIINQYNFKYWINRIFST</sequence>
<dbReference type="AlphaFoldDB" id="A0A376G3J6"/>